<proteinExistence type="predicted"/>
<dbReference type="HOGENOM" id="CLU_1646400_0_0_1"/>
<organism evidence="2">
    <name type="scientific">Oryza meridionalis</name>
    <dbReference type="NCBI Taxonomy" id="40149"/>
    <lineage>
        <taxon>Eukaryota</taxon>
        <taxon>Viridiplantae</taxon>
        <taxon>Streptophyta</taxon>
        <taxon>Embryophyta</taxon>
        <taxon>Tracheophyta</taxon>
        <taxon>Spermatophyta</taxon>
        <taxon>Magnoliopsida</taxon>
        <taxon>Liliopsida</taxon>
        <taxon>Poales</taxon>
        <taxon>Poaceae</taxon>
        <taxon>BOP clade</taxon>
        <taxon>Oryzoideae</taxon>
        <taxon>Oryzeae</taxon>
        <taxon>Oryzinae</taxon>
        <taxon>Oryza</taxon>
    </lineage>
</organism>
<reference evidence="2" key="1">
    <citation type="submission" date="2015-04" db="UniProtKB">
        <authorList>
            <consortium name="EnsemblPlants"/>
        </authorList>
    </citation>
    <scope>IDENTIFICATION</scope>
</reference>
<feature type="region of interest" description="Disordered" evidence="1">
    <location>
        <begin position="105"/>
        <end position="126"/>
    </location>
</feature>
<feature type="compositionally biased region" description="Low complexity" evidence="1">
    <location>
        <begin position="109"/>
        <end position="121"/>
    </location>
</feature>
<dbReference type="EnsemblPlants" id="OMERI08G12490.1">
    <property type="protein sequence ID" value="OMERI08G12490.1"/>
    <property type="gene ID" value="OMERI08G12490"/>
</dbReference>
<name>A0A0E0ELM2_9ORYZ</name>
<evidence type="ECO:0000313" key="3">
    <source>
        <dbReference type="Proteomes" id="UP000008021"/>
    </source>
</evidence>
<evidence type="ECO:0000256" key="1">
    <source>
        <dbReference type="SAM" id="MobiDB-lite"/>
    </source>
</evidence>
<dbReference type="Proteomes" id="UP000008021">
    <property type="component" value="Chromosome 8"/>
</dbReference>
<evidence type="ECO:0000313" key="2">
    <source>
        <dbReference type="EnsemblPlants" id="OMERI08G12490.1"/>
    </source>
</evidence>
<sequence>MAVCFCYASSATAASGPAGPSLATFVYETHLGLAALSWTRTSLGLSLRAVHAPPLVLDHPSVPLSDGEGDILRRGDIGLPHPSLAPLATAASTWRGTSPVRASRARVHPSLPLGSSSPSSLTARWSSPQRDLSDTAYCKTLICVSLHYMVWSLDFSDEYVV</sequence>
<keyword evidence="3" id="KW-1185">Reference proteome</keyword>
<dbReference type="Gramene" id="OMERI08G12490.1">
    <property type="protein sequence ID" value="OMERI08G12490.1"/>
    <property type="gene ID" value="OMERI08G12490"/>
</dbReference>
<accession>A0A0E0ELM2</accession>
<dbReference type="AlphaFoldDB" id="A0A0E0ELM2"/>
<protein>
    <submittedName>
        <fullName evidence="2">Uncharacterized protein</fullName>
    </submittedName>
</protein>
<reference evidence="2" key="2">
    <citation type="submission" date="2018-05" db="EMBL/GenBank/DDBJ databases">
        <title>OmerRS3 (Oryza meridionalis Reference Sequence Version 3).</title>
        <authorList>
            <person name="Zhang J."/>
            <person name="Kudrna D."/>
            <person name="Lee S."/>
            <person name="Talag J."/>
            <person name="Welchert J."/>
            <person name="Wing R.A."/>
        </authorList>
    </citation>
    <scope>NUCLEOTIDE SEQUENCE [LARGE SCALE GENOMIC DNA]</scope>
    <source>
        <strain evidence="2">cv. OR44</strain>
    </source>
</reference>